<dbReference type="GO" id="GO:0005085">
    <property type="term" value="F:guanyl-nucleotide exchange factor activity"/>
    <property type="evidence" value="ECO:0007669"/>
    <property type="project" value="UniProtKB-KW"/>
</dbReference>
<gene>
    <name evidence="9" type="ORF">RUM43_013589</name>
</gene>
<dbReference type="Pfam" id="PF00610">
    <property type="entry name" value="DEP"/>
    <property type="match status" value="1"/>
</dbReference>
<dbReference type="InterPro" id="IPR014710">
    <property type="entry name" value="RmlC-like_jellyroll"/>
</dbReference>
<dbReference type="PROSITE" id="PS50009">
    <property type="entry name" value="RASGEF_CAT"/>
    <property type="match status" value="1"/>
</dbReference>
<dbReference type="SUPFAM" id="SSF51206">
    <property type="entry name" value="cAMP-binding domain-like"/>
    <property type="match status" value="1"/>
</dbReference>
<dbReference type="Gene3D" id="1.10.10.10">
    <property type="entry name" value="Winged helix-like DNA-binding domain superfamily/Winged helix DNA-binding domain"/>
    <property type="match status" value="1"/>
</dbReference>
<dbReference type="Pfam" id="PF00027">
    <property type="entry name" value="cNMP_binding"/>
    <property type="match status" value="1"/>
</dbReference>
<dbReference type="Pfam" id="PF00617">
    <property type="entry name" value="RasGEF"/>
    <property type="match status" value="1"/>
</dbReference>
<dbReference type="PROSITE" id="PS50042">
    <property type="entry name" value="CNMP_BINDING_3"/>
    <property type="match status" value="1"/>
</dbReference>
<evidence type="ECO:0000259" key="4">
    <source>
        <dbReference type="PROSITE" id="PS50009"/>
    </source>
</evidence>
<dbReference type="PANTHER" id="PTHR23113">
    <property type="entry name" value="GUANINE NUCLEOTIDE EXCHANGE FACTOR"/>
    <property type="match status" value="1"/>
</dbReference>
<dbReference type="InterPro" id="IPR023578">
    <property type="entry name" value="Ras_GEF_dom_sf"/>
</dbReference>
<evidence type="ECO:0000256" key="2">
    <source>
        <dbReference type="ARBA" id="ARBA00022658"/>
    </source>
</evidence>
<comment type="caution">
    <text evidence="9">The sequence shown here is derived from an EMBL/GenBank/DDBJ whole genome shotgun (WGS) entry which is preliminary data.</text>
</comment>
<dbReference type="InterPro" id="IPR000159">
    <property type="entry name" value="RA_dom"/>
</dbReference>
<evidence type="ECO:0000256" key="3">
    <source>
        <dbReference type="PROSITE-ProRule" id="PRU00168"/>
    </source>
</evidence>
<keyword evidence="2 3" id="KW-0344">Guanine-nucleotide releasing factor</keyword>
<evidence type="ECO:0008006" key="11">
    <source>
        <dbReference type="Google" id="ProtNLM"/>
    </source>
</evidence>
<dbReference type="SMART" id="SM00100">
    <property type="entry name" value="cNMP"/>
    <property type="match status" value="1"/>
</dbReference>
<dbReference type="SUPFAM" id="SSF54236">
    <property type="entry name" value="Ubiquitin-like"/>
    <property type="match status" value="1"/>
</dbReference>
<feature type="domain" description="N-terminal Ras-GEF" evidence="8">
    <location>
        <begin position="366"/>
        <end position="498"/>
    </location>
</feature>
<dbReference type="SMART" id="SM00147">
    <property type="entry name" value="RasGEF"/>
    <property type="match status" value="1"/>
</dbReference>
<comment type="similarity">
    <text evidence="1">Belongs to the RAPGEF2 family.</text>
</comment>
<dbReference type="PROSITE" id="PS50186">
    <property type="entry name" value="DEP"/>
    <property type="match status" value="1"/>
</dbReference>
<dbReference type="PROSITE" id="PS50200">
    <property type="entry name" value="RA"/>
    <property type="match status" value="1"/>
</dbReference>
<dbReference type="Proteomes" id="UP001372834">
    <property type="component" value="Unassembled WGS sequence"/>
</dbReference>
<organism evidence="9 10">
    <name type="scientific">Polyplax serrata</name>
    <name type="common">Common mouse louse</name>
    <dbReference type="NCBI Taxonomy" id="468196"/>
    <lineage>
        <taxon>Eukaryota</taxon>
        <taxon>Metazoa</taxon>
        <taxon>Ecdysozoa</taxon>
        <taxon>Arthropoda</taxon>
        <taxon>Hexapoda</taxon>
        <taxon>Insecta</taxon>
        <taxon>Pterygota</taxon>
        <taxon>Neoptera</taxon>
        <taxon>Paraneoptera</taxon>
        <taxon>Psocodea</taxon>
        <taxon>Troctomorpha</taxon>
        <taxon>Phthiraptera</taxon>
        <taxon>Anoplura</taxon>
        <taxon>Polyplacidae</taxon>
        <taxon>Polyplax</taxon>
    </lineage>
</organism>
<protein>
    <recommendedName>
        <fullName evidence="11">Rap guanine nucleotide exchange factor 4</fullName>
    </recommendedName>
</protein>
<feature type="domain" description="DEP" evidence="6">
    <location>
        <begin position="99"/>
        <end position="166"/>
    </location>
</feature>
<dbReference type="GO" id="GO:0007265">
    <property type="term" value="P:Ras protein signal transduction"/>
    <property type="evidence" value="ECO:0007669"/>
    <property type="project" value="TreeGrafter"/>
</dbReference>
<accession>A0AAN8RSC6</accession>
<dbReference type="Gene3D" id="1.10.840.10">
    <property type="entry name" value="Ras guanine-nucleotide exchange factors catalytic domain"/>
    <property type="match status" value="1"/>
</dbReference>
<dbReference type="InterPro" id="IPR000651">
    <property type="entry name" value="Ras-like_Gua-exchang_fac_N"/>
</dbReference>
<dbReference type="InterPro" id="IPR029071">
    <property type="entry name" value="Ubiquitin-like_domsf"/>
</dbReference>
<dbReference type="Pfam" id="PF00618">
    <property type="entry name" value="RasGEF_N"/>
    <property type="match status" value="1"/>
</dbReference>
<dbReference type="InterPro" id="IPR008937">
    <property type="entry name" value="Ras-like_GEF"/>
</dbReference>
<dbReference type="SUPFAM" id="SSF46785">
    <property type="entry name" value="Winged helix' DNA-binding domain"/>
    <property type="match status" value="1"/>
</dbReference>
<evidence type="ECO:0000259" key="8">
    <source>
        <dbReference type="PROSITE" id="PS50212"/>
    </source>
</evidence>
<evidence type="ECO:0000256" key="1">
    <source>
        <dbReference type="ARBA" id="ARBA00010829"/>
    </source>
</evidence>
<dbReference type="InterPro" id="IPR000591">
    <property type="entry name" value="DEP_dom"/>
</dbReference>
<dbReference type="CDD" id="cd00155">
    <property type="entry name" value="RasGEF"/>
    <property type="match status" value="1"/>
</dbReference>
<dbReference type="PRINTS" id="PR00103">
    <property type="entry name" value="CAMPKINASE"/>
</dbReference>
<dbReference type="PROSITE" id="PS50212">
    <property type="entry name" value="RASGEF_NTER"/>
    <property type="match status" value="1"/>
</dbReference>
<dbReference type="CDD" id="cd06224">
    <property type="entry name" value="REM"/>
    <property type="match status" value="1"/>
</dbReference>
<dbReference type="Gene3D" id="2.60.120.10">
    <property type="entry name" value="Jelly Rolls"/>
    <property type="match status" value="1"/>
</dbReference>
<dbReference type="InterPro" id="IPR036388">
    <property type="entry name" value="WH-like_DNA-bd_sf"/>
</dbReference>
<proteinExistence type="inferred from homology"/>
<dbReference type="SMART" id="SM00229">
    <property type="entry name" value="RasGEFN"/>
    <property type="match status" value="1"/>
</dbReference>
<dbReference type="Gene3D" id="1.20.870.10">
    <property type="entry name" value="Son of sevenless (SoS) protein Chain: S domain 1"/>
    <property type="match status" value="1"/>
</dbReference>
<evidence type="ECO:0000313" key="10">
    <source>
        <dbReference type="Proteomes" id="UP001372834"/>
    </source>
</evidence>
<reference evidence="9 10" key="1">
    <citation type="submission" date="2023-10" db="EMBL/GenBank/DDBJ databases">
        <title>Genomes of two closely related lineages of the louse Polyplax serrata with different host specificities.</title>
        <authorList>
            <person name="Martinu J."/>
            <person name="Tarabai H."/>
            <person name="Stefka J."/>
            <person name="Hypsa V."/>
        </authorList>
    </citation>
    <scope>NUCLEOTIDE SEQUENCE [LARGE SCALE GENOMIC DNA]</scope>
    <source>
        <strain evidence="9">HR10_N</strain>
    </source>
</reference>
<dbReference type="AlphaFoldDB" id="A0AAN8RSC6"/>
<evidence type="ECO:0000259" key="5">
    <source>
        <dbReference type="PROSITE" id="PS50042"/>
    </source>
</evidence>
<feature type="domain" description="Ras-associating" evidence="7">
    <location>
        <begin position="538"/>
        <end position="619"/>
    </location>
</feature>
<evidence type="ECO:0000259" key="6">
    <source>
        <dbReference type="PROSITE" id="PS50186"/>
    </source>
</evidence>
<dbReference type="CDD" id="cd00038">
    <property type="entry name" value="CAP_ED"/>
    <property type="match status" value="1"/>
</dbReference>
<feature type="domain" description="Ras-GEF" evidence="4">
    <location>
        <begin position="644"/>
        <end position="880"/>
    </location>
</feature>
<evidence type="ECO:0000259" key="7">
    <source>
        <dbReference type="PROSITE" id="PS50200"/>
    </source>
</evidence>
<dbReference type="GO" id="GO:0005886">
    <property type="term" value="C:plasma membrane"/>
    <property type="evidence" value="ECO:0007669"/>
    <property type="project" value="TreeGrafter"/>
</dbReference>
<evidence type="ECO:0000313" key="9">
    <source>
        <dbReference type="EMBL" id="KAK6618396.1"/>
    </source>
</evidence>
<dbReference type="InterPro" id="IPR018490">
    <property type="entry name" value="cNMP-bd_dom_sf"/>
</dbReference>
<dbReference type="Gene3D" id="1.10.8.1240">
    <property type="match status" value="1"/>
</dbReference>
<dbReference type="PANTHER" id="PTHR23113:SF327">
    <property type="entry name" value="EXCHANGE PROTEIN DIRECTLY ACTIVATED BY CAMP, ISOFORM E"/>
    <property type="match status" value="1"/>
</dbReference>
<dbReference type="InterPro" id="IPR036390">
    <property type="entry name" value="WH_DNA-bd_sf"/>
</dbReference>
<feature type="domain" description="Cyclic nucleotide-binding" evidence="5">
    <location>
        <begin position="232"/>
        <end position="333"/>
    </location>
</feature>
<dbReference type="InterPro" id="IPR000595">
    <property type="entry name" value="cNMP-bd_dom"/>
</dbReference>
<dbReference type="InterPro" id="IPR036964">
    <property type="entry name" value="RASGEF_cat_dom_sf"/>
</dbReference>
<dbReference type="EMBL" id="JAWJWE010000042">
    <property type="protein sequence ID" value="KAK6618396.1"/>
    <property type="molecule type" value="Genomic_DNA"/>
</dbReference>
<dbReference type="SMART" id="SM00049">
    <property type="entry name" value="DEP"/>
    <property type="match status" value="1"/>
</dbReference>
<dbReference type="Gene3D" id="3.10.20.90">
    <property type="entry name" value="Phosphatidylinositol 3-kinase Catalytic Subunit, Chain A, domain 1"/>
    <property type="match status" value="1"/>
</dbReference>
<dbReference type="InterPro" id="IPR001895">
    <property type="entry name" value="RASGEF_cat_dom"/>
</dbReference>
<dbReference type="SUPFAM" id="SSF48366">
    <property type="entry name" value="Ras GEF"/>
    <property type="match status" value="1"/>
</dbReference>
<name>A0AAN8RSC6_POLSC</name>
<sequence length="882" mass="100974">MSDFLGNTKLKNGYGNKTGCNTTYCVTSGTNKPRTSSPDIPDIVLPILEFSVLSNTYVIRELNGIINGIIIGTLQTPSAPVSHIGWVLRCVLLGKTTLLRERKSKGKVVWRCATGIEMVDWLCDQIDTTREQAVIMWQVLLEEGVLLHATREHIFKDKNLLYQFWQDEEGAAKLPSPKELNEAVECLPECLAILAKRAPDAALRMMLQKPRSHERTPDELEVIYEELIHITALSHLSNSVKRELASVIVFEAHTRAGTVLFEQGDEGKSWYIILRGSVDVVIYGKGTVTVLQEGDDFGKLALVNDTPRAATIVLRENNCHFLRVDKDSFNRVLRDVEANTVRLQEHGNDVLILEKTTQNQQQKSQFKYIVKAGTPEKMLEHLLETRMKTRAGVGGKDCLQVPYADYFVDDFLLTYVAFMSSGELINQLQDREYALAAKKKVVRFVHRWVVTIKYPVFENPVLRAFLQEISKELENESSMYRSLEEEASLMHHILTEMTRHDEEISRQNGKKWKLPPYGQPISLFSGGPGPQRMMKPQDDIIFRVYCADHTYCTLRMPLNSTAETIKLSAADRLKLRNCDDLALAEVKSSGERIVIKDQDVNVPTALSLNGRLFVSPKDHLDALTIVPEQEQPTECEENDIESFSTKELAYHMTHFDWELFCCIHEYEMLYHVIGKHRFGELTANLEMFLRRFNEIQYWVATEILHHQSLSKRVTVLRKLIKLASYCKEYQNFNAFLAIIMGLNNQAVSRLSLTWEKLPNKFRKMFTEFELIVDSSRNHRAYRAAVGKLQPPVLPFLPLLVKDMTCAQEGHKTVVDGLVNFEKMHLFAQTIRTLRYSRSRHLTLEPPSPKSEGNVRLYISCLRVVDNQKQLMSLSQKLEPRRS</sequence>